<dbReference type="AlphaFoldDB" id="E2J6R6"/>
<protein>
    <submittedName>
        <fullName evidence="2">Hypothetical secreted peptide</fullName>
    </submittedName>
</protein>
<organism evidence="2">
    <name type="scientific">Hyalomma rufipes</name>
    <name type="common">Tick</name>
    <name type="synonym">Hyalomma marginatum rufipes</name>
    <dbReference type="NCBI Taxonomy" id="72862"/>
    <lineage>
        <taxon>Eukaryota</taxon>
        <taxon>Metazoa</taxon>
        <taxon>Ecdysozoa</taxon>
        <taxon>Arthropoda</taxon>
        <taxon>Chelicerata</taxon>
        <taxon>Arachnida</taxon>
        <taxon>Acari</taxon>
        <taxon>Parasitiformes</taxon>
        <taxon>Ixodida</taxon>
        <taxon>Ixodoidea</taxon>
        <taxon>Ixodidae</taxon>
        <taxon>Hyalomminae</taxon>
        <taxon>Hyalomma</taxon>
    </lineage>
</organism>
<feature type="chain" id="PRO_5003159737" evidence="1">
    <location>
        <begin position="25"/>
        <end position="85"/>
    </location>
</feature>
<name>E2J6R6_HYARU</name>
<feature type="signal peptide" evidence="1">
    <location>
        <begin position="1"/>
        <end position="24"/>
    </location>
</feature>
<evidence type="ECO:0000313" key="2">
    <source>
        <dbReference type="EMBL" id="ADN23504.1"/>
    </source>
</evidence>
<accession>E2J6R6</accession>
<sequence>MRLQYLALCLLLAVAFIDDALVSSTSMAQCPQGQRPFCIESGVGPADSGCGSRTGRCPSKWKKCPDGQESRLLQGADTACFYTCP</sequence>
<reference evidence="2" key="1">
    <citation type="journal article" date="2011" name="J. Proteomics">
        <title>An insight into the sialotranscriptome and proteome of the coarse bontlegged tick, Hyalomma marginatum rufipes.</title>
        <authorList>
            <person name="Francischetti I.M."/>
            <person name="Anderson J.M."/>
            <person name="Manoukis N."/>
            <person name="Pham V.M."/>
            <person name="Ribeiro J.M."/>
        </authorList>
    </citation>
    <scope>NUCLEOTIDE SEQUENCE</scope>
    <source>
        <tissue evidence="2">Salivary gland</tissue>
    </source>
</reference>
<dbReference type="EMBL" id="HP429109">
    <property type="protein sequence ID" value="ADN23504.1"/>
    <property type="molecule type" value="mRNA"/>
</dbReference>
<evidence type="ECO:0000256" key="1">
    <source>
        <dbReference type="SAM" id="SignalP"/>
    </source>
</evidence>
<keyword evidence="1" id="KW-0732">Signal</keyword>
<proteinExistence type="evidence at transcript level"/>